<protein>
    <submittedName>
        <fullName evidence="1">Small cell adhesion glycoprotein</fullName>
    </submittedName>
</protein>
<accession>A0ABI0P578</accession>
<proteinExistence type="predicted"/>
<evidence type="ECO:0000313" key="2">
    <source>
        <dbReference type="Proteomes" id="UP000009136"/>
    </source>
</evidence>
<sequence length="42" mass="4344">MTSFPTTPPPAEELMATTILQATEALSPEAEASTALIAGNRL</sequence>
<dbReference type="Proteomes" id="UP000009136">
    <property type="component" value="Chromosome 5"/>
</dbReference>
<reference evidence="1" key="1">
    <citation type="submission" date="2018-03" db="EMBL/GenBank/DDBJ databases">
        <title>ARS-UCD1.2.</title>
        <authorList>
            <person name="Rosen B.D."/>
            <person name="Bickhart D.M."/>
            <person name="Koren S."/>
            <person name="Schnabel R.D."/>
            <person name="Hall R."/>
            <person name="Zimin A."/>
            <person name="Dreischer C."/>
            <person name="Schultheiss S."/>
            <person name="Schroeder S.G."/>
            <person name="Elsik C.G."/>
            <person name="Couldrey C."/>
            <person name="Liu G.E."/>
            <person name="Van Tassell C.P."/>
            <person name="Phillippy A.M."/>
            <person name="Smith T.P.L."/>
            <person name="Medrano J.F."/>
        </authorList>
    </citation>
    <scope>NUCLEOTIDE SEQUENCE [LARGE SCALE GENOMIC DNA]</scope>
    <source>
        <strain evidence="1">Hereford</strain>
    </source>
</reference>
<reference evidence="1" key="2">
    <citation type="submission" date="2025-08" db="UniProtKB">
        <authorList>
            <consortium name="Ensembl"/>
        </authorList>
    </citation>
    <scope>IDENTIFICATION</scope>
    <source>
        <strain evidence="1">Hereford</strain>
    </source>
</reference>
<dbReference type="Ensembl" id="ENSBTAT00000147999.1">
    <property type="protein sequence ID" value="ENSBTAP00000106417.1"/>
    <property type="gene ID" value="ENSBTAG00000001983.7"/>
</dbReference>
<name>A0ABI0P578_BOVIN</name>
<evidence type="ECO:0000313" key="1">
    <source>
        <dbReference type="Ensembl" id="ENSBTAP00000106417.1"/>
    </source>
</evidence>
<gene>
    <name evidence="1" type="primary">SMAGP</name>
</gene>
<organism evidence="1 2">
    <name type="scientific">Bos taurus</name>
    <name type="common">Bovine</name>
    <dbReference type="NCBI Taxonomy" id="9913"/>
    <lineage>
        <taxon>Eukaryota</taxon>
        <taxon>Metazoa</taxon>
        <taxon>Chordata</taxon>
        <taxon>Craniata</taxon>
        <taxon>Vertebrata</taxon>
        <taxon>Euteleostomi</taxon>
        <taxon>Mammalia</taxon>
        <taxon>Eutheria</taxon>
        <taxon>Laurasiatheria</taxon>
        <taxon>Artiodactyla</taxon>
        <taxon>Ruminantia</taxon>
        <taxon>Pecora</taxon>
        <taxon>Bovidae</taxon>
        <taxon>Bovinae</taxon>
        <taxon>Bos</taxon>
    </lineage>
</organism>
<dbReference type="GeneTree" id="ENSGT00390000010077"/>
<reference evidence="1" key="3">
    <citation type="submission" date="2025-09" db="UniProtKB">
        <authorList>
            <consortium name="Ensembl"/>
        </authorList>
    </citation>
    <scope>IDENTIFICATION</scope>
    <source>
        <strain evidence="1">Hereford</strain>
    </source>
</reference>
<keyword evidence="2" id="KW-1185">Reference proteome</keyword>